<feature type="region of interest" description="Disordered" evidence="2">
    <location>
        <begin position="562"/>
        <end position="582"/>
    </location>
</feature>
<feature type="compositionally biased region" description="Basic and acidic residues" evidence="2">
    <location>
        <begin position="5983"/>
        <end position="6001"/>
    </location>
</feature>
<feature type="region of interest" description="Disordered" evidence="2">
    <location>
        <begin position="327"/>
        <end position="382"/>
    </location>
</feature>
<feature type="region of interest" description="Disordered" evidence="2">
    <location>
        <begin position="404"/>
        <end position="452"/>
    </location>
</feature>
<feature type="region of interest" description="Disordered" evidence="2">
    <location>
        <begin position="6140"/>
        <end position="6172"/>
    </location>
</feature>
<feature type="compositionally biased region" description="Basic and acidic residues" evidence="2">
    <location>
        <begin position="27"/>
        <end position="60"/>
    </location>
</feature>
<feature type="coiled-coil region" evidence="1">
    <location>
        <begin position="3577"/>
        <end position="3611"/>
    </location>
</feature>
<name>A0A9P0JV65_ACAOB</name>
<feature type="compositionally biased region" description="Basic and acidic residues" evidence="2">
    <location>
        <begin position="198"/>
        <end position="247"/>
    </location>
</feature>
<proteinExistence type="predicted"/>
<keyword evidence="4" id="KW-1185">Reference proteome</keyword>
<dbReference type="SUPFAM" id="SSF57997">
    <property type="entry name" value="Tropomyosin"/>
    <property type="match status" value="1"/>
</dbReference>
<evidence type="ECO:0000313" key="3">
    <source>
        <dbReference type="EMBL" id="CAH1961200.1"/>
    </source>
</evidence>
<feature type="coiled-coil region" evidence="1">
    <location>
        <begin position="3443"/>
        <end position="3484"/>
    </location>
</feature>
<feature type="compositionally biased region" description="Polar residues" evidence="2">
    <location>
        <begin position="6161"/>
        <end position="6172"/>
    </location>
</feature>
<dbReference type="EMBL" id="CAKOFQ010006692">
    <property type="protein sequence ID" value="CAH1961200.1"/>
    <property type="molecule type" value="Genomic_DNA"/>
</dbReference>
<feature type="coiled-coil region" evidence="1">
    <location>
        <begin position="4029"/>
        <end position="4162"/>
    </location>
</feature>
<feature type="compositionally biased region" description="Basic and acidic residues" evidence="2">
    <location>
        <begin position="100"/>
        <end position="121"/>
    </location>
</feature>
<evidence type="ECO:0000256" key="2">
    <source>
        <dbReference type="SAM" id="MobiDB-lite"/>
    </source>
</evidence>
<feature type="compositionally biased region" description="Polar residues" evidence="2">
    <location>
        <begin position="3931"/>
        <end position="3943"/>
    </location>
</feature>
<feature type="compositionally biased region" description="Basic and acidic residues" evidence="2">
    <location>
        <begin position="6140"/>
        <end position="6155"/>
    </location>
</feature>
<feature type="region of interest" description="Disordered" evidence="2">
    <location>
        <begin position="3907"/>
        <end position="3949"/>
    </location>
</feature>
<organism evidence="3 4">
    <name type="scientific">Acanthoscelides obtectus</name>
    <name type="common">Bean weevil</name>
    <name type="synonym">Bruchus obtectus</name>
    <dbReference type="NCBI Taxonomy" id="200917"/>
    <lineage>
        <taxon>Eukaryota</taxon>
        <taxon>Metazoa</taxon>
        <taxon>Ecdysozoa</taxon>
        <taxon>Arthropoda</taxon>
        <taxon>Hexapoda</taxon>
        <taxon>Insecta</taxon>
        <taxon>Pterygota</taxon>
        <taxon>Neoptera</taxon>
        <taxon>Endopterygota</taxon>
        <taxon>Coleoptera</taxon>
        <taxon>Polyphaga</taxon>
        <taxon>Cucujiformia</taxon>
        <taxon>Chrysomeloidea</taxon>
        <taxon>Chrysomelidae</taxon>
        <taxon>Bruchinae</taxon>
        <taxon>Bruchini</taxon>
        <taxon>Acanthoscelides</taxon>
    </lineage>
</organism>
<feature type="compositionally biased region" description="Basic and acidic residues" evidence="2">
    <location>
        <begin position="5383"/>
        <end position="5393"/>
    </location>
</feature>
<feature type="region of interest" description="Disordered" evidence="2">
    <location>
        <begin position="5556"/>
        <end position="5610"/>
    </location>
</feature>
<gene>
    <name evidence="3" type="ORF">ACAOBT_LOCUS4029</name>
</gene>
<feature type="region of interest" description="Disordered" evidence="2">
    <location>
        <begin position="617"/>
        <end position="661"/>
    </location>
</feature>
<feature type="compositionally biased region" description="Basic and acidic residues" evidence="2">
    <location>
        <begin position="5595"/>
        <end position="5610"/>
    </location>
</feature>
<dbReference type="OrthoDB" id="10255522at2759"/>
<reference evidence="3" key="1">
    <citation type="submission" date="2022-03" db="EMBL/GenBank/DDBJ databases">
        <authorList>
            <person name="Sayadi A."/>
        </authorList>
    </citation>
    <scope>NUCLEOTIDE SEQUENCE</scope>
</reference>
<dbReference type="PANTHER" id="PTHR45615:SF80">
    <property type="entry name" value="GRIP DOMAIN-CONTAINING PROTEIN"/>
    <property type="match status" value="1"/>
</dbReference>
<feature type="compositionally biased region" description="Basic and acidic residues" evidence="2">
    <location>
        <begin position="562"/>
        <end position="571"/>
    </location>
</feature>
<sequence length="6172" mass="700140">MDDPMEKEKLRRQLEREKGISLMTPREFLDRQTSKVEDPKGRARVKEEIARDKKEKELVQTKKNLAGTKDPAEREMMKKKLAEAKDEEDEGRKNSFLQEKLSKVKDPRERERFKKQIEKEQGISLASPEETAGKIETHMPPGVKWDPAKEKIFLEKKLAEAKDSEERERFRKQLEMERRISIGTPQKQAKGTVSDVPPGKKGDPEKEKARLEKADAEVKDPEESARMKRQLDKERGIPLETPKDKIEGIVSDTPHGVKGDPDKEQGRLEKNLAEINDPEERERFRKQLEQEPSIPLGTPEQQAKGILSEFPPGVKGDPAKENAFLRKKLAKIKDPEERDRLRRQLEKETGIPLKTPEEQPKGILSDLPPGVKEDPAKEKASLENKLAEIKDTEERERLRRQLEKETGILLGTPEEQAKGIVSNLPPGVKGDPAKEKAHSKKVAETKDPEDREELRIQLECETGISLHTAEEKTPGILSDIPADIKEDPKKEKAYLDKNIAEVKDPAERERLREELESARGISLEIPKDKAKTIAEDMPADFKGDKMKEKTYLKKMLTEGKVPKETAEDKTQEIMLEMPDEIKGDKAKEKAHLEKMAAEVNDSADRERLRKQLEMEAGLVVETPEEKAKGNVTDIPDDTNGDKTKQKAYLERMPAEIKYPEDRERLRKQLEKETAVLLSSPQDKAKEIIPEIPENIKGGKKKDDYVEKMVTEVKDPVERKRLRELLERERGMSFSEERARKIISDIKEGKDKAKDYLKKTMEMHGKKTSIDKAQDLLSDMPDGIRGDKDEEIAYLEQKLAAIKDPFERQRLKKLLEKETGMTLRSPEKKAQEIMLDIPDDVKGDKEKEKEFLESKLAEIQDPVERMRLKQLMEKQNGIRLEVMDQNLKDILSEVPDDIKGDKNKELEYYKSKVAEIQDPEKRERLQKQLDEKLTDDLLYDMPNDVKGDKEKERAYLESKLAEIKDPVERERLRKLIGNTKGISLEVPHEKMAELLAEISVDIRDDKEKERAYLERKLAEISDLEERERLRDQLDRQRVRAILAEIPDAIKGDREKERTFLESKLAEISDPQEKERLKQLLDKLAMKDILVEMPDGIKEDNDKKIAYLEAKLADIKDPAEKVRMRKLLEEAIGISLEAYDEKLEELLSKIPDWAKDDPETERAFLENKLAEIEDPIERERLRRLLEAATGLTLEPSPETLDELLIQIPDDIRGDKQKEREHLESKLAAIEYPLQREILRQQLGNQLMQDILVGIPDHIRGDRGKERAHLEAKLAEIKDSVEGEHLRKLLEKQKGMTLEVVDDTLIDLLDRIPEDIKGDSKKEIEYLESKLAEIQDPEERQRLRQQLQRLKDREKLEELLAKVPKEIRGDKERERAFLKSKLAEIEDSLERERLRRLLDKETLNDIFAEMPDDIKGDKAKEKAYLELMLANIKDAAGREHLLQLLEDEFGIYLDVPDEKLQELYASIPDVIKSDKERERIHDEANLDEIEDPGEREHLRKVLDKERLKDLDVMPDDIRGDADKERAYLERMLAATEDSEEKEQLRQLSDLEKFEDVLSDMPDGIRGNPELERDYLEKKLAQIKDPIERERLRKLLEKQRAISLKSPENKLEDLLAGMPDALRGDKAKERAWLGSQLAGITDPAERARLMKLFDAFEEPSNKKPCRGICRGVEPRKTPEEFLQNIVAGMPLYIKGDREKERAYFENLLAGITDPEERAMLRKLFEKSQASRRAPCKGVCAASTKPRPSPEEITQDMIAGMPPEIRGERERERAYSESILAEIADSDKRAKLRNLEGKRPCLGVCGKGAEPTQMRKDLPQFDAEVLDSKKPDPSVHGSGPGQRCTSEEFLQNALSNMPVEIGGNIEKERAYFESVLALIKDPVEKARLRKLFHEMQKPEDLLQRILNKMPPEVKERRKKEQAYFERVLAGISDSFQKEQLRRLLDARGLGSKGPCPGVCGAGYEQRSTPEDRFQSILSDMPPQIRGNIDQERAYLENVLAGTSDLTDRIQIRKLSDARGLGSKRPCPGVCGAGYEQSSTPEDWFQNILYGMPPQIRGDIDQEYAYFESVLAGISDLAMAAQLKKMFEARSLESKRLYLGPRGIGAELEHKPEEIAEQVSCNAVCDRKHKIADKSTRYTSQEPESSKPCMVICAVEDIAADQGMQKVCGVVPLRDSKPGPSCLSPVHICGAIKLEDRCAALIRQAQQRSAALAASSGGVFVLPRPCTGRCVGHLIPRGYLPGAALPEVIPPTHDEPVPEWLQKLEKCATRAKTVSISIDTDDTRDMVEDEVTTVIEIGTSKVSLKDAETNSRSQLELAWKKENYKGSSISDFENVICKNVSAIDLNIDLKELAHRGLKISKADCASYATETLKMEEAVGTSGIDITSRGVQSDQGAGISSSESYITAIECSSEIPEVGGRQMTARSTDEPGLVDVLRSDMTDKSQPLDKEASTEDVPLCVMIEEARQLLSEELTAVELEMLLDETVSVQSSKDDATARPAAEEVALEGQEVFVEAEDTKEKLVRDESEVEDTREGSELYETADSDEYESADVKKESQVRFMEPEISLVTSFEEGEKITEKEIILSRLVEGHSQEDIPRVVNIDEKQNITDVSLPSETQIEVEAHDVRNTSTQIGASEVVSTSVQATVCEAVAQEHRSSPRIVVYEPPSSRRKRFIADGRSEVDIVHKKPVIHKAIVTDAPVVQHVQRDTNLEIIQVTDEGPKDDKIPKKIVCQAPCSQKGVLGKLVGRICQGPCAISPSHRPSSHQALGVRTRSAYKEPCAAEQIQQESVCKAPCGSQFFSKVCHWKICSGVAEVCQTTQASSDSVKEYLPEDDESRISQATCADISITIMDSLVSCGCQADLSDHARTPTKVSRTCQASCAQVSRGNQMMTIPDRVSVRSRSCQASCAYTSQKPGTSTPQVCAATIKNTSPDRTHFSVGPPKGYPSRHICASCSTSPLVNDRTGHTGAAGINIPPVNDQNSHICAAEAQKADTCTAIRVQTPHVSAVNSSAPATSHIYAASRERSMSPHVCKASRSHKPHSRHVCSCRAHLSRDSEAQGRLYTIRDDALCRMTLPDPPKPLQDAIAKKRSPSHIEKEYKDPYRKLRRERQESNTKTCFCECSKKSGKERCTCMEPRRDLDDPTGYIVGCSCKDCSCGCKDMGSNEDKDGGPSDDSSRRRRRCRAMRKKAEREDLSNLMIHKDAEIVALRNALRAKESYCAEQRKIAAAAIEQLENIKSIVEERDDLRKKLESSQNELEELKKNVALGKPFGLDLQNEKNVYVPFLEESTSSSPVREEEIVQLEEEISNMRSGNLTPELEAKVIRKEVEVLKRYCSKLSVIQKESSHLKSELARYKDQMAKLGLAGDTTEINNLRYKLSSLNDTIKERNDLKQRVKHLEKELSEYTDLPEDIEVFKQRSLLLDEVLQDRDRLARRVEQVRGLEDEVYNLRKKATRVDEMEENLAMANKQNKLLEDELEHVRCKLSYAEIEALNSKTEGDTLRSKLVCMEHEMETFRSQNKDREMLKQERDHLKKSLDELTRMQADFDHMKHQMKSLEVLKAERDMFKSKYENLIGLECECDILRSQVERAKVIEKERDILENQVEDLENCISEQESEIRRLVCHIDTLAQKDRQQVKHKFFKENLKDLVASIREEIDTKGALLIASEEKIATMQCHFKTSFEDIRNETSQVRLQKEQLEKEVEMAKSRNSSLEQEVYCLKCANDLMVKKMEDTEEYIERLQRALQETDKKVHRSILTERHSKDDAISTMRYELEAAREENENLQQIIKQMNQNVGDDHLQQLLSQSRIAIERIAVELNRQYEEWDCMKGKFVQKKHTTCSAIGTDDAAQQGPRRIDINKQTRAVGIDIGEQDPNLWDCNRKYGVAPNGTSKDPTQWDCNRGTEDGERRLCVAPCTTESPGDDPSQWDCKKKIDGRTPSPSGGATRTPSSDPRLWDCRQMPPTGARGGAPELLPYICLDQKRAEGDQEKQDSKAPCTCLSLGEKRKVGRDSDECNCLKFIETEPEHQAECTCLRYFGKDQDIYKELEDRIGQLERELTQANDTILKLQDRLGMADRTSAENLALRKHSIEVQDMAKEQIEELVEHLKKARAQVAELEDENAKMKKSLDDCLEEKKELLARIKELQAMDRELMKTELDSLKKEKDDMDKVIASTVVTASRRASKIEGELDEVSVHNKQLRSEILKLQSANQDLGSENKNLASRLASMTNENQRLSGELNAAKAELENLRKLATDPNLLEALRKENEELKRQINELLQQLQRPAPDLGFDYNKEMQEKEALKSIIADLENQMKNLRRPDGEMERMLVAPSDELEKMIKELTRRLEEEQKRADAAENALQNLKAADPSGLLNDEIKNLKKRVAQLETENTDLRNALTKSNGEVANLQKELSSDKNELNKMLSENSALKEAAAKVPGADASLATPIAGEDIEKFKARIAQLENENGTLKNEQNRGNADNKNMYDTINKLQNENAELKQNLIKLQNENDKMKKDMDNMINNAKRDADKILQIEKENDKLQQTIKNLEAQIDKLKKDLDATLNQARRESTGVSHLQDELAKLKQKIAQMEGENSKLKSNLNTTMDNYNNAAAKFATFKDENDRLKGLLADGQKDIASLKKQNEALKTTGNEKYAADLARAENEISNLQRKIAQLEAENARLKAELNSALDNLKKVDDADLRKKLMMLENENSKLKSNLDSALKGGDEAARLKETLDAENAKLTKDMSAAMDSLNKSNAAISQLNNELGKLRDKFKMLEAENAKLRQDLNKALDDIKKAVSDAAQARDDEAKLKQRIAQMEAENANLKKDLDEAMTDVKALQQMRNENAKLKRKVNALENSNADLKIVVGDAGKGAPAEDDSNKLREHIEMLENELKKLKDDHSRCPFLISQLNDEINDLKKKLSDLEMVNVNLQTKHDGVAGDFKSTVAELALQKDNESKLKQQIGQIQDENKKLNTELTALRVELTAKAGEQAALKDKEAKLNQKLSQLERENTMLKKDLEVAMEQLKKAEKACDQVKDENAVLKQRVAQLEAENATLKKNLDNALSEARKAGVKEDDSKLKDRLAQLESENKKLKSDLNNALDEAKKRMSDLSKARDDDNKMKQRLANLENDNARLKKELDKALADAQAGTSGTQQLKDENDKMTQKIAQLEGEINRLKKELNKALEDAKKDISGISAMQDDDAKLKQRLAQLERENAKMKGELDRALKDASGGSDMTAQLKGENVKQKNRIAQLEDELNRLRKELEASLSDPKKGVSGVGNLQDGNSKLKQRIAQLEKENGQLKSDLNVASGTKDENSKLKQKISQLESELDKLRKALQEVQEGERKAKGDLSKMKHDEQKLKQKLADLETNNSKLKQDLDSTVGRLNTGMSDVEKAKDESAKMRQPVAQLEVENTKLKKELENALNNVNSTSSELQRLKDENAQLKQKNAQLETSNAHMKKKMDLTLDDWKKSTGQVQDLLSEIQKLKQALADRDEQLAQTRKEMEKVGGEVKDKTAPLTQIADENAKLKGRIKDLENQLQKCQDSLKSAEAESKKNAAELVKIKELNSSLKKQADTRNGDGEEADDYSAKIKGTQDTMASMKEQFDRDKKNLLKRNEESIAKLQQQHKTALRELREKHDKEVAALKDEMKRLKEELERVTAERDKLKQLVEDQRRTSLDIKSKVEQVESVFISEIRKSKEERRRSKQLEDQLNESDKALLEIDQKYSEMKQRSADLEQQITKERRKSKELEKERQKEINANIQLQIEKEDLRRSSLVFQDHIEEEKKKIQEPQKDFEIVKSQERQGRASRDIGALTIQTFETANFPDVIVITSPLSDKEIRFFGKEKCICRSSFPALLDKMLSHGIESLELEELQFVQAKLNEAMAAVLQKFGQASGVIKPHEMKDKLSLTRRIAALEDDLKQKQKHAQHKVKYEKQRLGELRKTLDEEKQKNYDLLGRMDIISRNVSDKQKLAKVERYLDIIDEEKTKTQKMKVELDRERTRSSEHVKQLLQAGKSKPTRRTSDGSESLRTASLTNELMLKIDVPSAPTKSRRRIASPVFPKSRSRGPSRSLSNYRTPQEKRSCTPSSTKRRSTSPGSLAPVKDVDYQSLISSKSKARSATSAFYTDIKAGVGHYSCVTRKTFSAKSEKFKENPDVDSKPGAEHTCTSKKTSSARDSYH</sequence>
<dbReference type="Gene3D" id="1.10.287.1490">
    <property type="match status" value="5"/>
</dbReference>
<feature type="coiled-coil region" evidence="1">
    <location>
        <begin position="3675"/>
        <end position="3787"/>
    </location>
</feature>
<feature type="compositionally biased region" description="Basic and acidic residues" evidence="2">
    <location>
        <begin position="331"/>
        <end position="360"/>
    </location>
</feature>
<dbReference type="PANTHER" id="PTHR45615">
    <property type="entry name" value="MYOSIN HEAVY CHAIN, NON-MUSCLE"/>
    <property type="match status" value="1"/>
</dbReference>
<feature type="coiled-coil region" evidence="1">
    <location>
        <begin position="3231"/>
        <end position="3258"/>
    </location>
</feature>
<accession>A0A9P0JV65</accession>
<keyword evidence="1" id="KW-0175">Coiled coil</keyword>
<feature type="compositionally biased region" description="Polar residues" evidence="2">
    <location>
        <begin position="6059"/>
        <end position="6070"/>
    </location>
</feature>
<feature type="compositionally biased region" description="Basic and acidic residues" evidence="2">
    <location>
        <begin position="5094"/>
        <end position="5111"/>
    </location>
</feature>
<feature type="region of interest" description="Disordered" evidence="2">
    <location>
        <begin position="5094"/>
        <end position="5113"/>
    </location>
</feature>
<feature type="region of interest" description="Disordered" evidence="2">
    <location>
        <begin position="1"/>
        <end position="148"/>
    </location>
</feature>
<feature type="coiled-coil region" evidence="1">
    <location>
        <begin position="3332"/>
        <end position="3402"/>
    </location>
</feature>
<feature type="region of interest" description="Disordered" evidence="2">
    <location>
        <begin position="5331"/>
        <end position="5350"/>
    </location>
</feature>
<protein>
    <submittedName>
        <fullName evidence="3">Uncharacterized protein</fullName>
    </submittedName>
</protein>
<feature type="region of interest" description="Disordered" evidence="2">
    <location>
        <begin position="5370"/>
        <end position="5399"/>
    </location>
</feature>
<evidence type="ECO:0000256" key="1">
    <source>
        <dbReference type="SAM" id="Coils"/>
    </source>
</evidence>
<feature type="compositionally biased region" description="Basic and acidic residues" evidence="2">
    <location>
        <begin position="431"/>
        <end position="452"/>
    </location>
</feature>
<feature type="compositionally biased region" description="Basic and acidic residues" evidence="2">
    <location>
        <begin position="1"/>
        <end position="19"/>
    </location>
</feature>
<feature type="compositionally biased region" description="Basic and acidic residues" evidence="2">
    <location>
        <begin position="70"/>
        <end position="84"/>
    </location>
</feature>
<feature type="compositionally biased region" description="Polar residues" evidence="2">
    <location>
        <begin position="6018"/>
        <end position="6029"/>
    </location>
</feature>
<comment type="caution">
    <text evidence="3">The sequence shown here is derived from an EMBL/GenBank/DDBJ whole genome shotgun (WGS) entry which is preliminary data.</text>
</comment>
<feature type="compositionally biased region" description="Basic and acidic residues" evidence="2">
    <location>
        <begin position="255"/>
        <end position="289"/>
    </location>
</feature>
<feature type="coiled-coil region" evidence="1">
    <location>
        <begin position="1337"/>
        <end position="1392"/>
    </location>
</feature>
<feature type="coiled-coil region" evidence="1">
    <location>
        <begin position="5899"/>
        <end position="5944"/>
    </location>
</feature>
<feature type="region of interest" description="Disordered" evidence="2">
    <location>
        <begin position="5983"/>
        <end position="6094"/>
    </location>
</feature>
<dbReference type="Proteomes" id="UP001152888">
    <property type="component" value="Unassembled WGS sequence"/>
</dbReference>
<dbReference type="Gene3D" id="1.20.1170.10">
    <property type="match status" value="1"/>
</dbReference>
<evidence type="ECO:0000313" key="4">
    <source>
        <dbReference type="Proteomes" id="UP001152888"/>
    </source>
</evidence>
<feature type="compositionally biased region" description="Low complexity" evidence="2">
    <location>
        <begin position="6077"/>
        <end position="6091"/>
    </location>
</feature>
<feature type="compositionally biased region" description="Basic and acidic residues" evidence="2">
    <location>
        <begin position="639"/>
        <end position="661"/>
    </location>
</feature>
<feature type="compositionally biased region" description="Basic and acidic residues" evidence="2">
    <location>
        <begin position="371"/>
        <end position="382"/>
    </location>
</feature>
<feature type="region of interest" description="Disordered" evidence="2">
    <location>
        <begin position="174"/>
        <end position="301"/>
    </location>
</feature>